<feature type="chain" id="PRO_5012718074" evidence="2">
    <location>
        <begin position="17"/>
        <end position="361"/>
    </location>
</feature>
<dbReference type="Pfam" id="PF25954">
    <property type="entry name" value="Beta-barrel_RND_2"/>
    <property type="match status" value="1"/>
</dbReference>
<name>A0A266Q493_9GAMM</name>
<evidence type="ECO:0000259" key="5">
    <source>
        <dbReference type="Pfam" id="PF25973"/>
    </source>
</evidence>
<dbReference type="InterPro" id="IPR006143">
    <property type="entry name" value="RND_pump_MFP"/>
</dbReference>
<reference evidence="7" key="1">
    <citation type="submission" date="2017-05" db="EMBL/GenBank/DDBJ databases">
        <authorList>
            <person name="Barney B.M."/>
        </authorList>
    </citation>
    <scope>NUCLEOTIDE SEQUENCE [LARGE SCALE GENOMIC DNA]</scope>
    <source>
        <strain evidence="7">PSBB022</strain>
    </source>
</reference>
<evidence type="ECO:0000259" key="4">
    <source>
        <dbReference type="Pfam" id="PF25967"/>
    </source>
</evidence>
<evidence type="ECO:0000313" key="6">
    <source>
        <dbReference type="EMBL" id="OZY84652.1"/>
    </source>
</evidence>
<dbReference type="SUPFAM" id="SSF111369">
    <property type="entry name" value="HlyD-like secretion proteins"/>
    <property type="match status" value="1"/>
</dbReference>
<dbReference type="Proteomes" id="UP000216101">
    <property type="component" value="Unassembled WGS sequence"/>
</dbReference>
<dbReference type="Gene3D" id="2.40.50.100">
    <property type="match status" value="1"/>
</dbReference>
<dbReference type="EMBL" id="NHNI01000002">
    <property type="protein sequence ID" value="OZY84652.1"/>
    <property type="molecule type" value="Genomic_DNA"/>
</dbReference>
<evidence type="ECO:0000256" key="2">
    <source>
        <dbReference type="SAM" id="SignalP"/>
    </source>
</evidence>
<comment type="caution">
    <text evidence="6">The sequence shown here is derived from an EMBL/GenBank/DDBJ whole genome shotgun (WGS) entry which is preliminary data.</text>
</comment>
<evidence type="ECO:0000259" key="3">
    <source>
        <dbReference type="Pfam" id="PF25954"/>
    </source>
</evidence>
<dbReference type="GO" id="GO:1990281">
    <property type="term" value="C:efflux pump complex"/>
    <property type="evidence" value="ECO:0007669"/>
    <property type="project" value="TreeGrafter"/>
</dbReference>
<evidence type="ECO:0000313" key="7">
    <source>
        <dbReference type="Proteomes" id="UP000216101"/>
    </source>
</evidence>
<dbReference type="PANTHER" id="PTHR30469:SF16">
    <property type="entry name" value="HAE1 FAMILY EFFLUX PUMP MFP COMPONENT"/>
    <property type="match status" value="1"/>
</dbReference>
<dbReference type="NCBIfam" id="TIGR01730">
    <property type="entry name" value="RND_mfp"/>
    <property type="match status" value="1"/>
</dbReference>
<dbReference type="Pfam" id="PF25967">
    <property type="entry name" value="RND-MFP_C"/>
    <property type="match status" value="1"/>
</dbReference>
<sequence>MPFALCALLGSLNALAQPPAAKGATEVIVQPASMAQLTTTIEALGSLRANETITLTSNETKKITRINFDDGQRVEKGQILVEMTSREESALLEEARFNTDEAKKQLDRVRELAKRGAASQSELDQRIREFEAARARYNATESRLKDLVLLAPFSGVVGLRQVSVGALVSPGNTITTLNDDSKMKLDFTVPAIYLRSLAKGLPVVAKSRDLGDKEFQGEVVSIDNQIDEVTRAIKVRALLDNKQHELKQGMLMLVDLKAASRDAVVISESALVPLASNNFVFVLQEAEGGPVVERRQITIGERFPGAVEVLSGLSPGDKLVTHGLQKIRPGQKVRVLAEEKPFAEKAGEALHLSDLIKTNNN</sequence>
<proteinExistence type="inferred from homology"/>
<dbReference type="RefSeq" id="WP_094985687.1">
    <property type="nucleotide sequence ID" value="NZ_NHNI01000002.1"/>
</dbReference>
<organism evidence="6 7">
    <name type="scientific">Cellvibrio mixtus</name>
    <dbReference type="NCBI Taxonomy" id="39650"/>
    <lineage>
        <taxon>Bacteria</taxon>
        <taxon>Pseudomonadati</taxon>
        <taxon>Pseudomonadota</taxon>
        <taxon>Gammaproteobacteria</taxon>
        <taxon>Cellvibrionales</taxon>
        <taxon>Cellvibrionaceae</taxon>
        <taxon>Cellvibrio</taxon>
    </lineage>
</organism>
<dbReference type="FunFam" id="2.40.30.170:FF:000010">
    <property type="entry name" value="Efflux RND transporter periplasmic adaptor subunit"/>
    <property type="match status" value="1"/>
</dbReference>
<feature type="domain" description="Multidrug resistance protein MdtA-like C-terminal permuted SH3" evidence="4">
    <location>
        <begin position="262"/>
        <end position="326"/>
    </location>
</feature>
<dbReference type="Gene3D" id="2.40.420.20">
    <property type="match status" value="1"/>
</dbReference>
<feature type="domain" description="CzcB-like barrel-sandwich hybrid" evidence="5">
    <location>
        <begin position="63"/>
        <end position="179"/>
    </location>
</feature>
<dbReference type="AlphaFoldDB" id="A0A266Q493"/>
<dbReference type="PANTHER" id="PTHR30469">
    <property type="entry name" value="MULTIDRUG RESISTANCE PROTEIN MDTA"/>
    <property type="match status" value="1"/>
</dbReference>
<dbReference type="InterPro" id="IPR058627">
    <property type="entry name" value="MdtA-like_C"/>
</dbReference>
<gene>
    <name evidence="6" type="ORF">CBP51_15880</name>
</gene>
<feature type="domain" description="CusB-like beta-barrel" evidence="3">
    <location>
        <begin position="186"/>
        <end position="259"/>
    </location>
</feature>
<dbReference type="STRING" id="1209072.GCA_000766945_00506"/>
<dbReference type="Pfam" id="PF25973">
    <property type="entry name" value="BSH_CzcB"/>
    <property type="match status" value="1"/>
</dbReference>
<evidence type="ECO:0000256" key="1">
    <source>
        <dbReference type="ARBA" id="ARBA00009477"/>
    </source>
</evidence>
<accession>A0A266Q493</accession>
<protein>
    <submittedName>
        <fullName evidence="6">Efflux transporter periplasmic adaptor subunit</fullName>
    </submittedName>
</protein>
<feature type="signal peptide" evidence="2">
    <location>
        <begin position="1"/>
        <end position="16"/>
    </location>
</feature>
<dbReference type="Gene3D" id="1.10.287.470">
    <property type="entry name" value="Helix hairpin bin"/>
    <property type="match status" value="1"/>
</dbReference>
<dbReference type="Gene3D" id="2.40.30.170">
    <property type="match status" value="1"/>
</dbReference>
<dbReference type="InterPro" id="IPR058647">
    <property type="entry name" value="BSH_CzcB-like"/>
</dbReference>
<keyword evidence="7" id="KW-1185">Reference proteome</keyword>
<comment type="similarity">
    <text evidence="1">Belongs to the membrane fusion protein (MFP) (TC 8.A.1) family.</text>
</comment>
<keyword evidence="2" id="KW-0732">Signal</keyword>
<dbReference type="GO" id="GO:0015562">
    <property type="term" value="F:efflux transmembrane transporter activity"/>
    <property type="evidence" value="ECO:0007669"/>
    <property type="project" value="TreeGrafter"/>
</dbReference>
<dbReference type="InterPro" id="IPR058792">
    <property type="entry name" value="Beta-barrel_RND_2"/>
</dbReference>